<gene>
    <name evidence="2" type="ORF">HK100_005422</name>
</gene>
<dbReference type="Proteomes" id="UP001211907">
    <property type="component" value="Unassembled WGS sequence"/>
</dbReference>
<feature type="compositionally biased region" description="Basic and acidic residues" evidence="1">
    <location>
        <begin position="100"/>
        <end position="122"/>
    </location>
</feature>
<protein>
    <submittedName>
        <fullName evidence="2">Uncharacterized protein</fullName>
    </submittedName>
</protein>
<evidence type="ECO:0000313" key="3">
    <source>
        <dbReference type="Proteomes" id="UP001211907"/>
    </source>
</evidence>
<dbReference type="EMBL" id="JADGJH010002538">
    <property type="protein sequence ID" value="KAJ3097123.1"/>
    <property type="molecule type" value="Genomic_DNA"/>
</dbReference>
<organism evidence="2 3">
    <name type="scientific">Physocladia obscura</name>
    <dbReference type="NCBI Taxonomy" id="109957"/>
    <lineage>
        <taxon>Eukaryota</taxon>
        <taxon>Fungi</taxon>
        <taxon>Fungi incertae sedis</taxon>
        <taxon>Chytridiomycota</taxon>
        <taxon>Chytridiomycota incertae sedis</taxon>
        <taxon>Chytridiomycetes</taxon>
        <taxon>Chytridiales</taxon>
        <taxon>Chytriomycetaceae</taxon>
        <taxon>Physocladia</taxon>
    </lineage>
</organism>
<proteinExistence type="predicted"/>
<name>A0AAD5X842_9FUNG</name>
<accession>A0AAD5X842</accession>
<feature type="non-terminal residue" evidence="2">
    <location>
        <position position="156"/>
    </location>
</feature>
<comment type="caution">
    <text evidence="2">The sequence shown here is derived from an EMBL/GenBank/DDBJ whole genome shotgun (WGS) entry which is preliminary data.</text>
</comment>
<dbReference type="AlphaFoldDB" id="A0AAD5X842"/>
<keyword evidence="3" id="KW-1185">Reference proteome</keyword>
<reference evidence="2" key="1">
    <citation type="submission" date="2020-05" db="EMBL/GenBank/DDBJ databases">
        <title>Phylogenomic resolution of chytrid fungi.</title>
        <authorList>
            <person name="Stajich J.E."/>
            <person name="Amses K."/>
            <person name="Simmons R."/>
            <person name="Seto K."/>
            <person name="Myers J."/>
            <person name="Bonds A."/>
            <person name="Quandt C.A."/>
            <person name="Barry K."/>
            <person name="Liu P."/>
            <person name="Grigoriev I."/>
            <person name="Longcore J.E."/>
            <person name="James T.Y."/>
        </authorList>
    </citation>
    <scope>NUCLEOTIDE SEQUENCE</scope>
    <source>
        <strain evidence="2">JEL0513</strain>
    </source>
</reference>
<evidence type="ECO:0000313" key="2">
    <source>
        <dbReference type="EMBL" id="KAJ3097123.1"/>
    </source>
</evidence>
<sequence>MFCALTPLNDYEIYQYRLRQQQQQLQEELQQRALAAAIARRLYQQRQQELHKQSILQELYNQRRKEQLRSHTLATALEQQQQQPHATKSQQFPWRVVSINKREQQQQQHDREDDWEDVKEPMAVENTPSDGLVRKIPIKYAHELETCTDVPVAVSS</sequence>
<feature type="region of interest" description="Disordered" evidence="1">
    <location>
        <begin position="99"/>
        <end position="130"/>
    </location>
</feature>
<evidence type="ECO:0000256" key="1">
    <source>
        <dbReference type="SAM" id="MobiDB-lite"/>
    </source>
</evidence>